<dbReference type="PANTHER" id="PTHR10937">
    <property type="entry name" value="GLUCOSAMINE--FRUCTOSE-6-PHOSPHATE AMINOTRANSFERASE, ISOMERIZING"/>
    <property type="match status" value="1"/>
</dbReference>
<evidence type="ECO:0000256" key="7">
    <source>
        <dbReference type="SAM" id="MobiDB-lite"/>
    </source>
</evidence>
<dbReference type="CDD" id="cd05008">
    <property type="entry name" value="SIS_GlmS_GlmD_1"/>
    <property type="match status" value="1"/>
</dbReference>
<dbReference type="Pfam" id="PF01380">
    <property type="entry name" value="SIS"/>
    <property type="match status" value="1"/>
</dbReference>
<comment type="catalytic activity">
    <reaction evidence="1">
        <text>D-fructose 6-phosphate + L-glutamine = D-glucosamine 6-phosphate + L-glutamate</text>
        <dbReference type="Rhea" id="RHEA:13237"/>
        <dbReference type="ChEBI" id="CHEBI:29985"/>
        <dbReference type="ChEBI" id="CHEBI:58359"/>
        <dbReference type="ChEBI" id="CHEBI:58725"/>
        <dbReference type="ChEBI" id="CHEBI:61527"/>
        <dbReference type="EC" id="2.6.1.16"/>
    </reaction>
</comment>
<dbReference type="EMBL" id="BDIP01001093">
    <property type="protein sequence ID" value="GIQ83555.1"/>
    <property type="molecule type" value="Genomic_DNA"/>
</dbReference>
<accession>A0A9K3CW79</accession>
<feature type="domain" description="Glutamine amidotransferase type-2" evidence="8">
    <location>
        <begin position="1"/>
        <end position="298"/>
    </location>
</feature>
<dbReference type="InterPro" id="IPR017932">
    <property type="entry name" value="GATase_2_dom"/>
</dbReference>
<dbReference type="GO" id="GO:0006047">
    <property type="term" value="P:UDP-N-acetylglucosamine metabolic process"/>
    <property type="evidence" value="ECO:0007669"/>
    <property type="project" value="TreeGrafter"/>
</dbReference>
<feature type="domain" description="SIS" evidence="9">
    <location>
        <begin position="389"/>
        <end position="530"/>
    </location>
</feature>
<evidence type="ECO:0000256" key="4">
    <source>
        <dbReference type="ARBA" id="ARBA00022679"/>
    </source>
</evidence>
<evidence type="ECO:0000259" key="8">
    <source>
        <dbReference type="PROSITE" id="PS51278"/>
    </source>
</evidence>
<dbReference type="Gene3D" id="3.60.20.10">
    <property type="entry name" value="Glutamine Phosphoribosylpyrophosphate, subunit 1, domain 1"/>
    <property type="match status" value="1"/>
</dbReference>
<dbReference type="EC" id="2.6.1.16" evidence="2"/>
<dbReference type="PROSITE" id="PS51464">
    <property type="entry name" value="SIS"/>
    <property type="match status" value="1"/>
</dbReference>
<keyword evidence="3 10" id="KW-0032">Aminotransferase</keyword>
<evidence type="ECO:0000313" key="10">
    <source>
        <dbReference type="EMBL" id="GIQ83555.1"/>
    </source>
</evidence>
<dbReference type="AlphaFoldDB" id="A0A9K3CW79"/>
<dbReference type="InterPro" id="IPR029055">
    <property type="entry name" value="Ntn_hydrolases_N"/>
</dbReference>
<keyword evidence="11" id="KW-1185">Reference proteome</keyword>
<evidence type="ECO:0000259" key="9">
    <source>
        <dbReference type="PROSITE" id="PS51464"/>
    </source>
</evidence>
<feature type="region of interest" description="Disordered" evidence="7">
    <location>
        <begin position="193"/>
        <end position="228"/>
    </location>
</feature>
<name>A0A9K3CW79_9EUKA</name>
<dbReference type="PANTHER" id="PTHR10937:SF0">
    <property type="entry name" value="GLUTAMINE--FRUCTOSE-6-PHOSPHATE TRANSAMINASE (ISOMERIZING)"/>
    <property type="match status" value="1"/>
</dbReference>
<evidence type="ECO:0000256" key="3">
    <source>
        <dbReference type="ARBA" id="ARBA00022576"/>
    </source>
</evidence>
<dbReference type="GO" id="GO:0004360">
    <property type="term" value="F:glutamine-fructose-6-phosphate transaminase (isomerizing) activity"/>
    <property type="evidence" value="ECO:0007669"/>
    <property type="project" value="UniProtKB-EC"/>
</dbReference>
<gene>
    <name evidence="10" type="ORF">KIPB_004898</name>
</gene>
<dbReference type="GO" id="GO:0006002">
    <property type="term" value="P:fructose 6-phosphate metabolic process"/>
    <property type="evidence" value="ECO:0007669"/>
    <property type="project" value="TreeGrafter"/>
</dbReference>
<dbReference type="GO" id="GO:0097367">
    <property type="term" value="F:carbohydrate derivative binding"/>
    <property type="evidence" value="ECO:0007669"/>
    <property type="project" value="InterPro"/>
</dbReference>
<dbReference type="OrthoDB" id="15235at2759"/>
<dbReference type="Gene3D" id="3.40.50.10490">
    <property type="entry name" value="Glucose-6-phosphate isomerase like protein, domain 1"/>
    <property type="match status" value="2"/>
</dbReference>
<evidence type="ECO:0000256" key="1">
    <source>
        <dbReference type="ARBA" id="ARBA00001031"/>
    </source>
</evidence>
<evidence type="ECO:0000313" key="11">
    <source>
        <dbReference type="Proteomes" id="UP000265618"/>
    </source>
</evidence>
<dbReference type="InterPro" id="IPR046348">
    <property type="entry name" value="SIS_dom_sf"/>
</dbReference>
<evidence type="ECO:0000256" key="2">
    <source>
        <dbReference type="ARBA" id="ARBA00012916"/>
    </source>
</evidence>
<comment type="caution">
    <text evidence="10">The sequence shown here is derived from an EMBL/GenBank/DDBJ whole genome shotgun (WGS) entry which is preliminary data.</text>
</comment>
<dbReference type="GO" id="GO:0006487">
    <property type="term" value="P:protein N-linked glycosylation"/>
    <property type="evidence" value="ECO:0007669"/>
    <property type="project" value="TreeGrafter"/>
</dbReference>
<reference evidence="10 11" key="1">
    <citation type="journal article" date="2018" name="PLoS ONE">
        <title>The draft genome of Kipferlia bialata reveals reductive genome evolution in fornicate parasites.</title>
        <authorList>
            <person name="Tanifuji G."/>
            <person name="Takabayashi S."/>
            <person name="Kume K."/>
            <person name="Takagi M."/>
            <person name="Nakayama T."/>
            <person name="Kamikawa R."/>
            <person name="Inagaki Y."/>
            <person name="Hashimoto T."/>
        </authorList>
    </citation>
    <scope>NUCLEOTIDE SEQUENCE [LARGE SCALE GENOMIC DNA]</scope>
    <source>
        <strain evidence="10">NY0173</strain>
    </source>
</reference>
<dbReference type="PROSITE" id="PS51278">
    <property type="entry name" value="GATASE_TYPE_2"/>
    <property type="match status" value="1"/>
</dbReference>
<keyword evidence="6" id="KW-0315">Glutamine amidotransferase</keyword>
<keyword evidence="4" id="KW-0808">Transferase</keyword>
<feature type="compositionally biased region" description="Low complexity" evidence="7">
    <location>
        <begin position="211"/>
        <end position="228"/>
    </location>
</feature>
<sequence length="624" mass="66577">MDTHVIRAKGNVQQLRDLVGTMLENGSLQSGAQAAPIALAHTRWATHGKSTPSNCHPVSDQSHSFAVVHNGMIANFDDIRAALSVSQDDLWLTETDTECIAKLAHRAMHYLSQSKGGAEGEAESVTLPMIAGAILPILKGSYAAGIRSSSRPNELLLARQGSPLVIGGSGLPPTVTVEHLPAYPGVTLETLSQASPTEHLAGTPHSTLLYSSSPSQDSPSSEATDSSPSVLALNEMDIDTAIHSVVAWSQLAQVMKVQAEREAAEQTIYASSDMKALPPSVEWIMLLQEGDVVHIDRSGSQSIRVYSHLEAQVGTVRTTIPSSELVTEGVSQGLGTFPHYMLKEIHEQPGVVERLIETYTSIPMSPSVHDWETQAGREGMRVQVEMGIPLQALLDCSAVTMLACGTSLHAAKAVQPLIESALQVPVTCVGASDFIDRAPPLTANTAIITVSQSGETADTRQALALAKTTGKVCFTLTVVNETYSALVRESDAHIPILGGQEVAVASTKAFTGQVVAMTLLSLSLAQRGNPSRAFLRHSGDILSSLLDLPEQIRQVLQQCSTHRVTRDGEVEREDVESDQLSVLAPYVARIVDAPGMLLLGRGYDSATVLEGALKVKEISYMHTH</sequence>
<proteinExistence type="predicted"/>
<dbReference type="InterPro" id="IPR035466">
    <property type="entry name" value="GlmS/AgaS_SIS"/>
</dbReference>
<evidence type="ECO:0000256" key="5">
    <source>
        <dbReference type="ARBA" id="ARBA00022737"/>
    </source>
</evidence>
<keyword evidence="5" id="KW-0677">Repeat</keyword>
<evidence type="ECO:0000256" key="6">
    <source>
        <dbReference type="ARBA" id="ARBA00022962"/>
    </source>
</evidence>
<dbReference type="Proteomes" id="UP000265618">
    <property type="component" value="Unassembled WGS sequence"/>
</dbReference>
<dbReference type="SUPFAM" id="SSF56235">
    <property type="entry name" value="N-terminal nucleophile aminohydrolases (Ntn hydrolases)"/>
    <property type="match status" value="1"/>
</dbReference>
<dbReference type="SUPFAM" id="SSF53697">
    <property type="entry name" value="SIS domain"/>
    <property type="match status" value="1"/>
</dbReference>
<organism evidence="10 11">
    <name type="scientific">Kipferlia bialata</name>
    <dbReference type="NCBI Taxonomy" id="797122"/>
    <lineage>
        <taxon>Eukaryota</taxon>
        <taxon>Metamonada</taxon>
        <taxon>Carpediemonas-like organisms</taxon>
        <taxon>Kipferlia</taxon>
    </lineage>
</organism>
<dbReference type="InterPro" id="IPR001347">
    <property type="entry name" value="SIS_dom"/>
</dbReference>
<dbReference type="Pfam" id="PF13522">
    <property type="entry name" value="GATase_6"/>
    <property type="match status" value="1"/>
</dbReference>
<protein>
    <recommendedName>
        <fullName evidence="2">glutamine--fructose-6-phosphate transaminase (isomerizing)</fullName>
        <ecNumber evidence="2">2.6.1.16</ecNumber>
    </recommendedName>
</protein>